<dbReference type="AlphaFoldDB" id="A0A509EGD2"/>
<reference evidence="1 2" key="1">
    <citation type="submission" date="2019-06" db="EMBL/GenBank/DDBJ databases">
        <authorList>
            <person name="Rodrigo-Torres L."/>
            <person name="Arahal R. D."/>
            <person name="Lucena T."/>
        </authorList>
    </citation>
    <scope>NUCLEOTIDE SEQUENCE [LARGE SCALE GENOMIC DNA]</scope>
    <source>
        <strain evidence="1 2">SB0023/3</strain>
    </source>
</reference>
<keyword evidence="2" id="KW-1185">Reference proteome</keyword>
<dbReference type="Proteomes" id="UP000410984">
    <property type="component" value="Unassembled WGS sequence"/>
</dbReference>
<name>A0A509EGD2_9HYPH</name>
<accession>A0A509EGD2</accession>
<proteinExistence type="predicted"/>
<evidence type="ECO:0000313" key="2">
    <source>
        <dbReference type="Proteomes" id="UP000410984"/>
    </source>
</evidence>
<sequence>MISMNAHAFSRFHGVRSEPLGEASAPAPAPAPGWSLRPLSGRFDLVYEDGQGVWSRRTVEARELKLGPGRTLLGGIDPGRGGYRGFRTDRIRRLTDAATGERLEGGILDWLMARAEAQRRADAARIRRTARARRRAALAEVA</sequence>
<organism evidence="1 2">
    <name type="scientific">Methylobacterium symbioticum</name>
    <dbReference type="NCBI Taxonomy" id="2584084"/>
    <lineage>
        <taxon>Bacteria</taxon>
        <taxon>Pseudomonadati</taxon>
        <taxon>Pseudomonadota</taxon>
        <taxon>Alphaproteobacteria</taxon>
        <taxon>Hyphomicrobiales</taxon>
        <taxon>Methylobacteriaceae</taxon>
        <taxon>Methylobacterium</taxon>
    </lineage>
</organism>
<dbReference type="EMBL" id="CABFPH010000037">
    <property type="protein sequence ID" value="VUD72243.1"/>
    <property type="molecule type" value="Genomic_DNA"/>
</dbReference>
<evidence type="ECO:0000313" key="1">
    <source>
        <dbReference type="EMBL" id="VUD72243.1"/>
    </source>
</evidence>
<protein>
    <submittedName>
        <fullName evidence="1">Uncharacterized protein</fullName>
    </submittedName>
</protein>
<gene>
    <name evidence="1" type="ORF">MET9862_02838</name>
</gene>